<dbReference type="Pfam" id="PF11964">
    <property type="entry name" value="SpoIIAA-like"/>
    <property type="match status" value="1"/>
</dbReference>
<organism evidence="1 2">
    <name type="scientific">Christiangramia lutea</name>
    <dbReference type="NCBI Taxonomy" id="1607951"/>
    <lineage>
        <taxon>Bacteria</taxon>
        <taxon>Pseudomonadati</taxon>
        <taxon>Bacteroidota</taxon>
        <taxon>Flavobacteriia</taxon>
        <taxon>Flavobacteriales</taxon>
        <taxon>Flavobacteriaceae</taxon>
        <taxon>Christiangramia</taxon>
    </lineage>
</organism>
<dbReference type="Gene3D" id="3.40.50.10600">
    <property type="entry name" value="SpoIIaa-like domains"/>
    <property type="match status" value="1"/>
</dbReference>
<name>A0A9X1V5C9_9FLAO</name>
<dbReference type="InterPro" id="IPR036513">
    <property type="entry name" value="STAS_dom_sf"/>
</dbReference>
<accession>A0A9X1V5C9</accession>
<dbReference type="RefSeq" id="WP_240714601.1">
    <property type="nucleotide sequence ID" value="NZ_JAKVTV010000006.1"/>
</dbReference>
<protein>
    <submittedName>
        <fullName evidence="1">STAS/SEC14 domain-containing protein</fullName>
    </submittedName>
</protein>
<gene>
    <name evidence="1" type="ORF">ML462_14765</name>
</gene>
<evidence type="ECO:0000313" key="2">
    <source>
        <dbReference type="Proteomes" id="UP001139226"/>
    </source>
</evidence>
<sequence length="117" mass="13560">MLAKFDIAGHVIGLIIDRDLTDEMVDRVILEIQEKLEIYKSLNVYVELEKDRQITLKALFKGIKYKYSNSDHFGKIAIVSDSKWFQGAVNVSDILLDVEVRTFDLKDRLEAIQWISI</sequence>
<proteinExistence type="predicted"/>
<keyword evidence="2" id="KW-1185">Reference proteome</keyword>
<dbReference type="InterPro" id="IPR038396">
    <property type="entry name" value="SpoIIAA-like_sf"/>
</dbReference>
<dbReference type="EMBL" id="JAKVTV010000006">
    <property type="protein sequence ID" value="MCH4824433.1"/>
    <property type="molecule type" value="Genomic_DNA"/>
</dbReference>
<dbReference type="AlphaFoldDB" id="A0A9X1V5C9"/>
<reference evidence="1" key="1">
    <citation type="submission" date="2022-03" db="EMBL/GenBank/DDBJ databases">
        <title>Gramella crocea sp. nov., isolated from activated sludge of a seafood processing plant.</title>
        <authorList>
            <person name="Zhang X."/>
        </authorList>
    </citation>
    <scope>NUCLEOTIDE SEQUENCE</scope>
    <source>
        <strain evidence="1">YJ019</strain>
    </source>
</reference>
<evidence type="ECO:0000313" key="1">
    <source>
        <dbReference type="EMBL" id="MCH4824433.1"/>
    </source>
</evidence>
<dbReference type="Proteomes" id="UP001139226">
    <property type="component" value="Unassembled WGS sequence"/>
</dbReference>
<dbReference type="SUPFAM" id="SSF52091">
    <property type="entry name" value="SpoIIaa-like"/>
    <property type="match status" value="1"/>
</dbReference>
<dbReference type="InterPro" id="IPR021866">
    <property type="entry name" value="SpoIIAA-like"/>
</dbReference>
<comment type="caution">
    <text evidence="1">The sequence shown here is derived from an EMBL/GenBank/DDBJ whole genome shotgun (WGS) entry which is preliminary data.</text>
</comment>